<proteinExistence type="predicted"/>
<name>A0A6M3IJB9_9ZZZZ</name>
<dbReference type="AlphaFoldDB" id="A0A6M3IJB9"/>
<reference evidence="1" key="1">
    <citation type="submission" date="2020-03" db="EMBL/GenBank/DDBJ databases">
        <title>The deep terrestrial virosphere.</title>
        <authorList>
            <person name="Holmfeldt K."/>
            <person name="Nilsson E."/>
            <person name="Simone D."/>
            <person name="Lopez-Fernandez M."/>
            <person name="Wu X."/>
            <person name="de Brujin I."/>
            <person name="Lundin D."/>
            <person name="Andersson A."/>
            <person name="Bertilsson S."/>
            <person name="Dopson M."/>
        </authorList>
    </citation>
    <scope>NUCLEOTIDE SEQUENCE</scope>
    <source>
        <strain evidence="1">MM415B01641</strain>
    </source>
</reference>
<sequence length="151" mass="16539">MSRAILLLLFLAGTAWGRSIPLPPPGHYSEKMHDSVAVSGSKIDTSYGAGVQLGGADMCGYVGCFTSRNDSINLVILADFSNDGIHWYETVPIDTIVVSGETDTTVAEAFEGYRDWLPFVRTRVKGAMTSTDTVDVQVWLVPLFLNRSRMF</sequence>
<dbReference type="EMBL" id="MT141273">
    <property type="protein sequence ID" value="QJA57435.1"/>
    <property type="molecule type" value="Genomic_DNA"/>
</dbReference>
<gene>
    <name evidence="1" type="ORF">MM415B01641_0015</name>
</gene>
<evidence type="ECO:0000313" key="1">
    <source>
        <dbReference type="EMBL" id="QJA57435.1"/>
    </source>
</evidence>
<accession>A0A6M3IJB9</accession>
<protein>
    <submittedName>
        <fullName evidence="1">Uncharacterized protein</fullName>
    </submittedName>
</protein>
<organism evidence="1">
    <name type="scientific">viral metagenome</name>
    <dbReference type="NCBI Taxonomy" id="1070528"/>
    <lineage>
        <taxon>unclassified sequences</taxon>
        <taxon>metagenomes</taxon>
        <taxon>organismal metagenomes</taxon>
    </lineage>
</organism>